<proteinExistence type="predicted"/>
<dbReference type="KEGG" id="pri:PRIO_4384"/>
<evidence type="ECO:0000313" key="1">
    <source>
        <dbReference type="EMBL" id="CQR56786.1"/>
    </source>
</evidence>
<accession>A0A0E4CXU6</accession>
<dbReference type="PATRIC" id="fig|1073571.4.peg.4695"/>
<sequence>MGGAAGSRTAGRSEAPAVQFSRLNDFRMEHIMLGGAEASGSGTAATGLPRWRQQVQYAVGHTLNDFYSLQPEVRRETPIQFLLERRWPPKGDAFPSLMHYWEVKTAVTDELMRRASVNHLQDIPVLLYEQWHVPVPELGIELAMIFQLAWNSAVPGRCLSIQKLMVSGNDEVITGFLHMANVFCHQAYGMPADKVEVYSLLDGRQHIFDGAGIPLPESLDYVRLLSVFMKQEESAARMLKYGERRSEHDELVQRGYGLM</sequence>
<gene>
    <name evidence="1" type="ORF">PRIO_4384</name>
</gene>
<dbReference type="AlphaFoldDB" id="A0A0E4CXU6"/>
<evidence type="ECO:0000313" key="2">
    <source>
        <dbReference type="Proteomes" id="UP000033163"/>
    </source>
</evidence>
<dbReference type="EMBL" id="LN831776">
    <property type="protein sequence ID" value="CQR56786.1"/>
    <property type="molecule type" value="Genomic_DNA"/>
</dbReference>
<organism evidence="1 2">
    <name type="scientific">Paenibacillus riograndensis SBR5</name>
    <dbReference type="NCBI Taxonomy" id="1073571"/>
    <lineage>
        <taxon>Bacteria</taxon>
        <taxon>Bacillati</taxon>
        <taxon>Bacillota</taxon>
        <taxon>Bacilli</taxon>
        <taxon>Bacillales</taxon>
        <taxon>Paenibacillaceae</taxon>
        <taxon>Paenibacillus</taxon>
        <taxon>Paenibacillus sonchi group</taxon>
    </lineage>
</organism>
<reference evidence="2" key="1">
    <citation type="submission" date="2015-03" db="EMBL/GenBank/DDBJ databases">
        <authorList>
            <person name="Wibberg D."/>
        </authorList>
    </citation>
    <scope>NUCLEOTIDE SEQUENCE [LARGE SCALE GENOMIC DNA]</scope>
</reference>
<dbReference type="Proteomes" id="UP000033163">
    <property type="component" value="Chromosome I"/>
</dbReference>
<dbReference type="HOGENOM" id="CLU_093827_0_0_9"/>
<protein>
    <submittedName>
        <fullName evidence="1">Uncharacterized protein</fullName>
    </submittedName>
</protein>
<name>A0A0E4CXU6_9BACL</name>
<dbReference type="RefSeq" id="WP_020429139.1">
    <property type="nucleotide sequence ID" value="NZ_AGBD01000767.1"/>
</dbReference>